<comment type="caution">
    <text evidence="9">The sequence shown here is derived from an EMBL/GenBank/DDBJ whole genome shotgun (WGS) entry which is preliminary data.</text>
</comment>
<dbReference type="PANTHER" id="PTHR30627:SF6">
    <property type="entry name" value="BETA-LACTAMASE YBXI-RELATED"/>
    <property type="match status" value="1"/>
</dbReference>
<proteinExistence type="inferred from homology"/>
<dbReference type="EC" id="3.5.2.6" evidence="3"/>
<evidence type="ECO:0000256" key="7">
    <source>
        <dbReference type="SAM" id="SignalP"/>
    </source>
</evidence>
<dbReference type="Gene3D" id="3.40.710.10">
    <property type="entry name" value="DD-peptidase/beta-lactamase superfamily"/>
    <property type="match status" value="1"/>
</dbReference>
<dbReference type="OrthoDB" id="9762883at2"/>
<dbReference type="SUPFAM" id="SSF56601">
    <property type="entry name" value="beta-lactamase/transpeptidase-like"/>
    <property type="match status" value="1"/>
</dbReference>
<reference evidence="9 10" key="1">
    <citation type="submission" date="2019-04" db="EMBL/GenBank/DDBJ databases">
        <title>Crenobacter sp. nov.</title>
        <authorList>
            <person name="Shi S."/>
        </authorList>
    </citation>
    <scope>NUCLEOTIDE SEQUENCE [LARGE SCALE GENOMIC DNA]</scope>
    <source>
        <strain evidence="9 10">GY 70310</strain>
    </source>
</reference>
<dbReference type="GO" id="GO:0071555">
    <property type="term" value="P:cell wall organization"/>
    <property type="evidence" value="ECO:0007669"/>
    <property type="project" value="TreeGrafter"/>
</dbReference>
<dbReference type="Proteomes" id="UP000308891">
    <property type="component" value="Unassembled WGS sequence"/>
</dbReference>
<dbReference type="GO" id="GO:0008800">
    <property type="term" value="F:beta-lactamase activity"/>
    <property type="evidence" value="ECO:0007669"/>
    <property type="project" value="UniProtKB-EC"/>
</dbReference>
<evidence type="ECO:0000313" key="9">
    <source>
        <dbReference type="EMBL" id="TIC85373.1"/>
    </source>
</evidence>
<name>A0A4V4N8Q5_9NEIS</name>
<dbReference type="EMBL" id="STGJ01000003">
    <property type="protein sequence ID" value="TIC85373.1"/>
    <property type="molecule type" value="Genomic_DNA"/>
</dbReference>
<evidence type="ECO:0000256" key="4">
    <source>
        <dbReference type="ARBA" id="ARBA00022729"/>
    </source>
</evidence>
<dbReference type="GO" id="GO:0008658">
    <property type="term" value="F:penicillin binding"/>
    <property type="evidence" value="ECO:0007669"/>
    <property type="project" value="InterPro"/>
</dbReference>
<keyword evidence="6" id="KW-0046">Antibiotic resistance</keyword>
<evidence type="ECO:0000256" key="1">
    <source>
        <dbReference type="ARBA" id="ARBA00001526"/>
    </source>
</evidence>
<dbReference type="GO" id="GO:0005886">
    <property type="term" value="C:plasma membrane"/>
    <property type="evidence" value="ECO:0007669"/>
    <property type="project" value="TreeGrafter"/>
</dbReference>
<dbReference type="GO" id="GO:0046677">
    <property type="term" value="P:response to antibiotic"/>
    <property type="evidence" value="ECO:0007669"/>
    <property type="project" value="UniProtKB-KW"/>
</dbReference>
<evidence type="ECO:0000313" key="10">
    <source>
        <dbReference type="Proteomes" id="UP000308891"/>
    </source>
</evidence>
<feature type="domain" description="Penicillin-binding protein transpeptidase" evidence="8">
    <location>
        <begin position="46"/>
        <end position="265"/>
    </location>
</feature>
<sequence length="272" mass="29226">MRSGWMFKKLFALGAALLLCLPLAAQAGSRQQALDAALSRHGEAVTFVLVDADSGETLAYNRKRAATPYLPASTFKFVNSLLALDYGVVPSADAVFWHYDGRPVFLAAWKQDMNLGQAFAASNVPAFQQIARAIGPKRMQSGLDRLGYGNRDIGPAVDNFWLEGGALRISANEQAAFLARLARGRLPLPAAVQASVRGIALKESGDGWRLYGKTGWSGRQLPSVGWFAGWVEQGGKAYAFALNMEVAGGRMDELPKREALAREALAALGLAI</sequence>
<evidence type="ECO:0000256" key="2">
    <source>
        <dbReference type="ARBA" id="ARBA00007898"/>
    </source>
</evidence>
<comment type="catalytic activity">
    <reaction evidence="1">
        <text>a beta-lactam + H2O = a substituted beta-amino acid</text>
        <dbReference type="Rhea" id="RHEA:20401"/>
        <dbReference type="ChEBI" id="CHEBI:15377"/>
        <dbReference type="ChEBI" id="CHEBI:35627"/>
        <dbReference type="ChEBI" id="CHEBI:140347"/>
        <dbReference type="EC" id="3.5.2.6"/>
    </reaction>
</comment>
<feature type="signal peptide" evidence="7">
    <location>
        <begin position="1"/>
        <end position="27"/>
    </location>
</feature>
<dbReference type="InterPro" id="IPR001460">
    <property type="entry name" value="PCN-bd_Tpept"/>
</dbReference>
<keyword evidence="10" id="KW-1185">Reference proteome</keyword>
<evidence type="ECO:0000256" key="6">
    <source>
        <dbReference type="ARBA" id="ARBA00023251"/>
    </source>
</evidence>
<dbReference type="Pfam" id="PF00905">
    <property type="entry name" value="Transpeptidase"/>
    <property type="match status" value="1"/>
</dbReference>
<comment type="similarity">
    <text evidence="2">Belongs to the class-D beta-lactamase family.</text>
</comment>
<evidence type="ECO:0000259" key="8">
    <source>
        <dbReference type="Pfam" id="PF00905"/>
    </source>
</evidence>
<accession>A0A4V4N8Q5</accession>
<keyword evidence="4 7" id="KW-0732">Signal</keyword>
<gene>
    <name evidence="9" type="ORF">E5K04_05180</name>
</gene>
<dbReference type="InterPro" id="IPR050515">
    <property type="entry name" value="Beta-lactam/transpept"/>
</dbReference>
<dbReference type="AlphaFoldDB" id="A0A4V4N8Q5"/>
<evidence type="ECO:0000256" key="3">
    <source>
        <dbReference type="ARBA" id="ARBA00012865"/>
    </source>
</evidence>
<organism evidence="9 10">
    <name type="scientific">Crenobacter intestini</name>
    <dbReference type="NCBI Taxonomy" id="2563443"/>
    <lineage>
        <taxon>Bacteria</taxon>
        <taxon>Pseudomonadati</taxon>
        <taxon>Pseudomonadota</taxon>
        <taxon>Betaproteobacteria</taxon>
        <taxon>Neisseriales</taxon>
        <taxon>Neisseriaceae</taxon>
        <taxon>Crenobacter</taxon>
    </lineage>
</organism>
<dbReference type="PANTHER" id="PTHR30627">
    <property type="entry name" value="PEPTIDOGLYCAN D,D-TRANSPEPTIDASE"/>
    <property type="match status" value="1"/>
</dbReference>
<keyword evidence="5" id="KW-0378">Hydrolase</keyword>
<feature type="chain" id="PRO_5020642931" description="beta-lactamase" evidence="7">
    <location>
        <begin position="28"/>
        <end position="272"/>
    </location>
</feature>
<protein>
    <recommendedName>
        <fullName evidence="3">beta-lactamase</fullName>
        <ecNumber evidence="3">3.5.2.6</ecNumber>
    </recommendedName>
</protein>
<dbReference type="InterPro" id="IPR012338">
    <property type="entry name" value="Beta-lactam/transpept-like"/>
</dbReference>
<evidence type="ECO:0000256" key="5">
    <source>
        <dbReference type="ARBA" id="ARBA00022801"/>
    </source>
</evidence>